<keyword evidence="6" id="KW-1133">Transmembrane helix</keyword>
<evidence type="ECO:0000256" key="4">
    <source>
        <dbReference type="ARBA" id="ARBA00022679"/>
    </source>
</evidence>
<evidence type="ECO:0000256" key="2">
    <source>
        <dbReference type="ARBA" id="ARBA00022475"/>
    </source>
</evidence>
<dbReference type="GO" id="GO:0016757">
    <property type="term" value="F:glycosyltransferase activity"/>
    <property type="evidence" value="ECO:0007669"/>
    <property type="project" value="UniProtKB-KW"/>
</dbReference>
<dbReference type="AlphaFoldDB" id="A0AA96GF36"/>
<evidence type="ECO:0000313" key="9">
    <source>
        <dbReference type="Proteomes" id="UP001302719"/>
    </source>
</evidence>
<dbReference type="GO" id="GO:0005886">
    <property type="term" value="C:plasma membrane"/>
    <property type="evidence" value="ECO:0007669"/>
    <property type="project" value="UniProtKB-SubCell"/>
</dbReference>
<evidence type="ECO:0000256" key="1">
    <source>
        <dbReference type="ARBA" id="ARBA00004236"/>
    </source>
</evidence>
<dbReference type="InterPro" id="IPR026461">
    <property type="entry name" value="Trfase_2_rSAM/seldom_assoc"/>
</dbReference>
<accession>A0AA96GF36</accession>
<dbReference type="KEGG" id="nall:PP769_17320"/>
<sequence length="231" mass="26285">MIWVIIPTYNEEKALPHTIKSVLSQSTPYRVIVVDGGSTDRTLEILRQNPQISWCMAPKGRASQMNAGARMVIQQQPSAADWLLFLHADTQLPRGAFQQLHHLASDLSSQAGGFRHRFSGNDWRLRMISWLDNLRCTHSHIVYGDQALFVRQGLFTQLGGFPLQAVLEDVVFGQTLLTKTTPRLLPLTVITDSRKFVKMGIWRSFIRVLMIILHVEFGLPTFSPAFFRDVR</sequence>
<keyword evidence="6" id="KW-0812">Transmembrane</keyword>
<dbReference type="Proteomes" id="UP001302719">
    <property type="component" value="Chromosome"/>
</dbReference>
<dbReference type="NCBIfam" id="TIGR04283">
    <property type="entry name" value="glyco_like_mftF"/>
    <property type="match status" value="1"/>
</dbReference>
<evidence type="ECO:0000259" key="7">
    <source>
        <dbReference type="Pfam" id="PF00535"/>
    </source>
</evidence>
<keyword evidence="3" id="KW-0328">Glycosyltransferase</keyword>
<dbReference type="Gene3D" id="3.90.550.10">
    <property type="entry name" value="Spore Coat Polysaccharide Biosynthesis Protein SpsA, Chain A"/>
    <property type="match status" value="1"/>
</dbReference>
<keyword evidence="2" id="KW-1003">Cell membrane</keyword>
<gene>
    <name evidence="8" type="ORF">PP769_17320</name>
</gene>
<dbReference type="Pfam" id="PF00535">
    <property type="entry name" value="Glycos_transf_2"/>
    <property type="match status" value="1"/>
</dbReference>
<dbReference type="InterPro" id="IPR029044">
    <property type="entry name" value="Nucleotide-diphossugar_trans"/>
</dbReference>
<proteinExistence type="predicted"/>
<evidence type="ECO:0000313" key="8">
    <source>
        <dbReference type="EMBL" id="WNM57708.1"/>
    </source>
</evidence>
<dbReference type="SUPFAM" id="SSF53448">
    <property type="entry name" value="Nucleotide-diphospho-sugar transferases"/>
    <property type="match status" value="1"/>
</dbReference>
<dbReference type="CDD" id="cd02522">
    <property type="entry name" value="GT_2_like_a"/>
    <property type="match status" value="1"/>
</dbReference>
<name>A0AA96GF36_9BACT</name>
<dbReference type="InterPro" id="IPR001173">
    <property type="entry name" value="Glyco_trans_2-like"/>
</dbReference>
<dbReference type="EMBL" id="CP116967">
    <property type="protein sequence ID" value="WNM57708.1"/>
    <property type="molecule type" value="Genomic_DNA"/>
</dbReference>
<reference evidence="8 9" key="1">
    <citation type="submission" date="2023-01" db="EMBL/GenBank/DDBJ databases">
        <title>Cultivation and genomic characterization of new, ubiquitous marine nitrite-oxidizing bacteria from the Nitrospirales.</title>
        <authorList>
            <person name="Mueller A.J."/>
            <person name="Daebeler A."/>
            <person name="Herbold C.W."/>
            <person name="Kirkegaard R.H."/>
            <person name="Daims H."/>
        </authorList>
    </citation>
    <scope>NUCLEOTIDE SEQUENCE [LARGE SCALE GENOMIC DNA]</scope>
    <source>
        <strain evidence="8 9">VA</strain>
    </source>
</reference>
<evidence type="ECO:0000256" key="5">
    <source>
        <dbReference type="ARBA" id="ARBA00023136"/>
    </source>
</evidence>
<dbReference type="PANTHER" id="PTHR43646">
    <property type="entry name" value="GLYCOSYLTRANSFERASE"/>
    <property type="match status" value="1"/>
</dbReference>
<dbReference type="PANTHER" id="PTHR43646:SF2">
    <property type="entry name" value="GLYCOSYLTRANSFERASE 2-LIKE DOMAIN-CONTAINING PROTEIN"/>
    <property type="match status" value="1"/>
</dbReference>
<feature type="transmembrane region" description="Helical" evidence="6">
    <location>
        <begin position="204"/>
        <end position="227"/>
    </location>
</feature>
<evidence type="ECO:0000256" key="3">
    <source>
        <dbReference type="ARBA" id="ARBA00022676"/>
    </source>
</evidence>
<evidence type="ECO:0000256" key="6">
    <source>
        <dbReference type="SAM" id="Phobius"/>
    </source>
</evidence>
<organism evidence="8 9">
    <name type="scientific">Candidatus Nitrospira allomarina</name>
    <dbReference type="NCBI Taxonomy" id="3020900"/>
    <lineage>
        <taxon>Bacteria</taxon>
        <taxon>Pseudomonadati</taxon>
        <taxon>Nitrospirota</taxon>
        <taxon>Nitrospiria</taxon>
        <taxon>Nitrospirales</taxon>
        <taxon>Nitrospiraceae</taxon>
        <taxon>Nitrospira</taxon>
    </lineage>
</organism>
<protein>
    <submittedName>
        <fullName evidence="8">TIGR04283 family arsenosugar biosynthesis glycosyltransferase</fullName>
    </submittedName>
</protein>
<comment type="subcellular location">
    <subcellularLocation>
        <location evidence="1">Cell membrane</location>
    </subcellularLocation>
</comment>
<keyword evidence="5 6" id="KW-0472">Membrane</keyword>
<keyword evidence="9" id="KW-1185">Reference proteome</keyword>
<dbReference type="RefSeq" id="WP_312642508.1">
    <property type="nucleotide sequence ID" value="NZ_CP116967.1"/>
</dbReference>
<feature type="domain" description="Glycosyltransferase 2-like" evidence="7">
    <location>
        <begin position="4"/>
        <end position="130"/>
    </location>
</feature>
<keyword evidence="4" id="KW-0808">Transferase</keyword>